<evidence type="ECO:0000313" key="1">
    <source>
        <dbReference type="EMBL" id="PQA88480.1"/>
    </source>
</evidence>
<keyword evidence="2" id="KW-1185">Reference proteome</keyword>
<dbReference type="OrthoDB" id="7631318at2"/>
<gene>
    <name evidence="1" type="ORF">CW354_09335</name>
</gene>
<comment type="caution">
    <text evidence="1">The sequence shown here is derived from an EMBL/GenBank/DDBJ whole genome shotgun (WGS) entry which is preliminary data.</text>
</comment>
<sequence length="131" mass="14631">MPVASLQRAVSEIEAKAAQRPDAQEDHLEKLFNLFRQIDAVLADCAGEEGDAKAAGLIEAQTVVIRTAAVIHARCKRDLLYKLAFWRWDAPDLDRPVEEMSRSDAILYSAFRDLAKTLGDETVLKDFDKAN</sequence>
<organism evidence="1 2">
    <name type="scientific">Hyphococcus luteus</name>
    <dbReference type="NCBI Taxonomy" id="2058213"/>
    <lineage>
        <taxon>Bacteria</taxon>
        <taxon>Pseudomonadati</taxon>
        <taxon>Pseudomonadota</taxon>
        <taxon>Alphaproteobacteria</taxon>
        <taxon>Parvularculales</taxon>
        <taxon>Parvularculaceae</taxon>
        <taxon>Hyphococcus</taxon>
    </lineage>
</organism>
<reference evidence="1 2" key="1">
    <citation type="submission" date="2017-12" db="EMBL/GenBank/DDBJ databases">
        <authorList>
            <person name="Hurst M.R.H."/>
        </authorList>
    </citation>
    <scope>NUCLEOTIDE SEQUENCE [LARGE SCALE GENOMIC DNA]</scope>
    <source>
        <strain evidence="1 2">SY-3-19</strain>
    </source>
</reference>
<dbReference type="AlphaFoldDB" id="A0A2S7K7K2"/>
<dbReference type="RefSeq" id="WP_104829724.1">
    <property type="nucleotide sequence ID" value="NZ_PJCH01000005.1"/>
</dbReference>
<dbReference type="Proteomes" id="UP000239504">
    <property type="component" value="Unassembled WGS sequence"/>
</dbReference>
<dbReference type="EMBL" id="PJCH01000005">
    <property type="protein sequence ID" value="PQA88480.1"/>
    <property type="molecule type" value="Genomic_DNA"/>
</dbReference>
<accession>A0A2S7K7K2</accession>
<evidence type="ECO:0000313" key="2">
    <source>
        <dbReference type="Proteomes" id="UP000239504"/>
    </source>
</evidence>
<protein>
    <submittedName>
        <fullName evidence="1">Uncharacterized protein</fullName>
    </submittedName>
</protein>
<name>A0A2S7K7K2_9PROT</name>
<proteinExistence type="predicted"/>